<dbReference type="AlphaFoldDB" id="A0A8I1W3K8"/>
<dbReference type="EMBL" id="JAFNAA010000001">
    <property type="protein sequence ID" value="MBO1106863.1"/>
    <property type="molecule type" value="Genomic_DNA"/>
</dbReference>
<dbReference type="RefSeq" id="WP_152107944.1">
    <property type="nucleotide sequence ID" value="NZ_CP076372.1"/>
</dbReference>
<comment type="caution">
    <text evidence="1">The sequence shown here is derived from an EMBL/GenBank/DDBJ whole genome shotgun (WGS) entry which is preliminary data.</text>
</comment>
<evidence type="ECO:0000313" key="1">
    <source>
        <dbReference type="EMBL" id="MBO1106863.1"/>
    </source>
</evidence>
<protein>
    <submittedName>
        <fullName evidence="1">Uncharacterized protein</fullName>
    </submittedName>
</protein>
<reference evidence="1" key="1">
    <citation type="submission" date="2021-03" db="EMBL/GenBank/DDBJ databases">
        <title>Plesiomonas shigelloides zfcc0051, isolated from zebrafish feces.</title>
        <authorList>
            <person name="Vanderhoek Z."/>
            <person name="Gaulke C."/>
        </authorList>
    </citation>
    <scope>NUCLEOTIDE SEQUENCE</scope>
    <source>
        <strain evidence="1">Zfcc0051</strain>
    </source>
</reference>
<accession>A0A8I1W3K8</accession>
<evidence type="ECO:0000313" key="2">
    <source>
        <dbReference type="Proteomes" id="UP000664658"/>
    </source>
</evidence>
<dbReference type="Proteomes" id="UP000664658">
    <property type="component" value="Unassembled WGS sequence"/>
</dbReference>
<proteinExistence type="predicted"/>
<gene>
    <name evidence="1" type="ORF">J2R62_01275</name>
</gene>
<name>A0A8I1W3K8_PLESH</name>
<organism evidence="1 2">
    <name type="scientific">Plesiomonas shigelloides</name>
    <name type="common">Aeromonas shigelloides</name>
    <dbReference type="NCBI Taxonomy" id="703"/>
    <lineage>
        <taxon>Bacteria</taxon>
        <taxon>Pseudomonadati</taxon>
        <taxon>Pseudomonadota</taxon>
        <taxon>Gammaproteobacteria</taxon>
        <taxon>Enterobacterales</taxon>
        <taxon>Enterobacteriaceae</taxon>
        <taxon>Plesiomonas</taxon>
    </lineage>
</organism>
<sequence length="167" mass="18471">MQTVSFSVMSQALSLSATTQHIRHASARGLARCTTLGLALLACALPTYAATQSDARQEQVHYECGVFTPQAVEATYQYSESGPQHVVLRYQGEELILPYVERNGRVLTFISEGHKWEVDYPHPAVPGPLDNGRLSQRQPHQVKGWLLAIEQPLERECMAHTQVATSG</sequence>